<name>A0A4Y2NXQ2_ARAVE</name>
<feature type="compositionally biased region" description="Polar residues" evidence="1">
    <location>
        <begin position="165"/>
        <end position="174"/>
    </location>
</feature>
<keyword evidence="3" id="KW-1185">Reference proteome</keyword>
<gene>
    <name evidence="2" type="ORF">AVEN_36854_1</name>
</gene>
<dbReference type="AlphaFoldDB" id="A0A4Y2NXQ2"/>
<evidence type="ECO:0000313" key="2">
    <source>
        <dbReference type="EMBL" id="GBN43693.1"/>
    </source>
</evidence>
<protein>
    <submittedName>
        <fullName evidence="2">Uncharacterized protein</fullName>
    </submittedName>
</protein>
<evidence type="ECO:0000313" key="3">
    <source>
        <dbReference type="Proteomes" id="UP000499080"/>
    </source>
</evidence>
<accession>A0A4Y2NXQ2</accession>
<evidence type="ECO:0000256" key="1">
    <source>
        <dbReference type="SAM" id="MobiDB-lite"/>
    </source>
</evidence>
<dbReference type="Proteomes" id="UP000499080">
    <property type="component" value="Unassembled WGS sequence"/>
</dbReference>
<reference evidence="2 3" key="1">
    <citation type="journal article" date="2019" name="Sci. Rep.">
        <title>Orb-weaving spider Araneus ventricosus genome elucidates the spidroin gene catalogue.</title>
        <authorList>
            <person name="Kono N."/>
            <person name="Nakamura H."/>
            <person name="Ohtoshi R."/>
            <person name="Moran D.A.P."/>
            <person name="Shinohara A."/>
            <person name="Yoshida Y."/>
            <person name="Fujiwara M."/>
            <person name="Mori M."/>
            <person name="Tomita M."/>
            <person name="Arakawa K."/>
        </authorList>
    </citation>
    <scope>NUCLEOTIDE SEQUENCE [LARGE SCALE GENOMIC DNA]</scope>
</reference>
<organism evidence="2 3">
    <name type="scientific">Araneus ventricosus</name>
    <name type="common">Orbweaver spider</name>
    <name type="synonym">Epeira ventricosa</name>
    <dbReference type="NCBI Taxonomy" id="182803"/>
    <lineage>
        <taxon>Eukaryota</taxon>
        <taxon>Metazoa</taxon>
        <taxon>Ecdysozoa</taxon>
        <taxon>Arthropoda</taxon>
        <taxon>Chelicerata</taxon>
        <taxon>Arachnida</taxon>
        <taxon>Araneae</taxon>
        <taxon>Araneomorphae</taxon>
        <taxon>Entelegynae</taxon>
        <taxon>Araneoidea</taxon>
        <taxon>Araneidae</taxon>
        <taxon>Araneus</taxon>
    </lineage>
</organism>
<dbReference type="EMBL" id="BGPR01010004">
    <property type="protein sequence ID" value="GBN43693.1"/>
    <property type="molecule type" value="Genomic_DNA"/>
</dbReference>
<feature type="region of interest" description="Disordered" evidence="1">
    <location>
        <begin position="136"/>
        <end position="187"/>
    </location>
</feature>
<comment type="caution">
    <text evidence="2">The sequence shown here is derived from an EMBL/GenBank/DDBJ whole genome shotgun (WGS) entry which is preliminary data.</text>
</comment>
<proteinExistence type="predicted"/>
<sequence length="187" mass="21145">MREIVDSVSMTILTSSSKVRDIYKCSKFEGLGKVEMRPDIHNYQRTGPQEKRVEEFCLQQPKNILSSITVEQRELCLRQKRIRASTSRARETQNGRDSPAPNPCQCFCVNRARNAERKGDSPAPSPCQSFYVKSARNAERKDDSPAPSPCQSFENNSEGKKKATSNKLLPSIRNSWGKCESSGRRDN</sequence>